<dbReference type="Proteomes" id="UP000633365">
    <property type="component" value="Unassembled WGS sequence"/>
</dbReference>
<dbReference type="AlphaFoldDB" id="A0A934U2Z8"/>
<gene>
    <name evidence="2" type="ORF">JKK62_04715</name>
</gene>
<organism evidence="2 3">
    <name type="scientific">Ruminococcus difficilis</name>
    <dbReference type="NCBI Taxonomy" id="2763069"/>
    <lineage>
        <taxon>Bacteria</taxon>
        <taxon>Bacillati</taxon>
        <taxon>Bacillota</taxon>
        <taxon>Clostridia</taxon>
        <taxon>Eubacteriales</taxon>
        <taxon>Oscillospiraceae</taxon>
        <taxon>Ruminococcus</taxon>
    </lineage>
</organism>
<reference evidence="2" key="1">
    <citation type="submission" date="2021-01" db="EMBL/GenBank/DDBJ databases">
        <title>Genome public.</title>
        <authorList>
            <person name="Liu C."/>
            <person name="Sun Q."/>
        </authorList>
    </citation>
    <scope>NUCLEOTIDE SEQUENCE</scope>
    <source>
        <strain evidence="2">M6</strain>
    </source>
</reference>
<evidence type="ECO:0000256" key="1">
    <source>
        <dbReference type="SAM" id="MobiDB-lite"/>
    </source>
</evidence>
<dbReference type="RefSeq" id="WP_201427100.1">
    <property type="nucleotide sequence ID" value="NZ_JAEQMG010000047.1"/>
</dbReference>
<accession>A0A934U2Z8</accession>
<evidence type="ECO:0000313" key="2">
    <source>
        <dbReference type="EMBL" id="MBK6087957.1"/>
    </source>
</evidence>
<feature type="region of interest" description="Disordered" evidence="1">
    <location>
        <begin position="169"/>
        <end position="189"/>
    </location>
</feature>
<keyword evidence="3" id="KW-1185">Reference proteome</keyword>
<name>A0A934U2Z8_9FIRM</name>
<sequence length="201" mass="22437">MEYQLPTAIQNRLAQTGETPESFISRAVDVLVRKEMSQGFNDLPRHAVLNAEPLGLGLLLLTFADGDRRLFDGAVLKGYPLYKEISSDYGLTCARVEGCSVVFEDKDGMFDELPPEFLYQNSVSLLDLKHAASVKLGLANAGRSAEKPLTDEVLRQRVSLPDDFVKSCQAPQEKPAHAKHKHRKKRNNRAPIVTEEFVKID</sequence>
<protein>
    <submittedName>
        <fullName evidence="2">Uncharacterized protein</fullName>
    </submittedName>
</protein>
<feature type="compositionally biased region" description="Basic residues" evidence="1">
    <location>
        <begin position="177"/>
        <end position="188"/>
    </location>
</feature>
<comment type="caution">
    <text evidence="2">The sequence shown here is derived from an EMBL/GenBank/DDBJ whole genome shotgun (WGS) entry which is preliminary data.</text>
</comment>
<evidence type="ECO:0000313" key="3">
    <source>
        <dbReference type="Proteomes" id="UP000633365"/>
    </source>
</evidence>
<proteinExistence type="predicted"/>
<dbReference type="EMBL" id="JAEQMG010000047">
    <property type="protein sequence ID" value="MBK6087957.1"/>
    <property type="molecule type" value="Genomic_DNA"/>
</dbReference>